<dbReference type="AlphaFoldDB" id="A0A3M7M271"/>
<dbReference type="Proteomes" id="UP000265663">
    <property type="component" value="Unassembled WGS sequence"/>
</dbReference>
<evidence type="ECO:0000313" key="3">
    <source>
        <dbReference type="Proteomes" id="UP000265663"/>
    </source>
</evidence>
<organism evidence="2 3">
    <name type="scientific">Pyrenophora seminiperda CCB06</name>
    <dbReference type="NCBI Taxonomy" id="1302712"/>
    <lineage>
        <taxon>Eukaryota</taxon>
        <taxon>Fungi</taxon>
        <taxon>Dikarya</taxon>
        <taxon>Ascomycota</taxon>
        <taxon>Pezizomycotina</taxon>
        <taxon>Dothideomycetes</taxon>
        <taxon>Pleosporomycetidae</taxon>
        <taxon>Pleosporales</taxon>
        <taxon>Pleosporineae</taxon>
        <taxon>Pleosporaceae</taxon>
        <taxon>Pyrenophora</taxon>
    </lineage>
</organism>
<gene>
    <name evidence="2" type="ORF">GMOD_00008201</name>
</gene>
<dbReference type="OrthoDB" id="3778423at2759"/>
<evidence type="ECO:0000313" key="2">
    <source>
        <dbReference type="EMBL" id="RMZ68494.1"/>
    </source>
</evidence>
<feature type="compositionally biased region" description="Low complexity" evidence="1">
    <location>
        <begin position="431"/>
        <end position="440"/>
    </location>
</feature>
<feature type="region of interest" description="Disordered" evidence="1">
    <location>
        <begin position="422"/>
        <end position="462"/>
    </location>
</feature>
<protein>
    <submittedName>
        <fullName evidence="2">WD repeat-containing</fullName>
    </submittedName>
</protein>
<feature type="compositionally biased region" description="Polar residues" evidence="1">
    <location>
        <begin position="441"/>
        <end position="452"/>
    </location>
</feature>
<feature type="compositionally biased region" description="Low complexity" evidence="1">
    <location>
        <begin position="453"/>
        <end position="462"/>
    </location>
</feature>
<proteinExistence type="predicted"/>
<name>A0A3M7M271_9PLEO</name>
<sequence>MSTARDSPCPTQQARLPTLGDSKLVRVPPGLAEPCKPKQVASAALNKSFPGEGDLYFENFDAAKKSMACVLWRAPDPDATIPQATEEDHYVIKQLVNACKDLGDAKDTKDNAYRKRMTPGSPTYYGDWAIEACCWDILNMVKALHTEGFKAAIYDKAIIDAISQTQLWTFQQRIDWICMALKISKTNPVSIMIRFYFVYPCYLLLTLRQKKEKIWTIIGTPHKLYFSTITNSISNAHRNNWVKNGRAADPGHHPKRRKIQHDAAVTEDVVQEAEEVVGQEAKEVVGQETEEVVDDEDIGDTIVVKTIGAAEDTGDTVSDQGTISAEGSVADEDMGSGEVSVAAEVAGSALGIESAKGTGSGAVLPFHFKSVRCKTPQPATFSETHGRDAKIARLIFGETPMRNGFDDDDMMVGIFEDIKNAPAVAKPPPDTTAATDDTITGSPNDTIAGSPNDTEAATPDDTVAATPNDTVAATSNDTVEATPNDAVVVEDAAPTNGSFDDDMIVDIVEDIQNAPAAVRVTAAAAATPDDTVVVTPNDTVAVAATNDTIVVEDAAPTNGIQDGVAFEPSGELHFYKPIRATKEGVKYRPVLPAFIVKSSPPGIMDNEMFPQAPVQPSTATHTLNPVTDMASVLFAGRPYTRSAAKRKGPVNRVEVLQTAEANTVNTDGSVMSPRNVPSLLPALPVSPAAFPNAPVALPIASPNMPNAPNQDSVEVPEIVVQAPIEDIMEWARTLASLRDAGR</sequence>
<dbReference type="EMBL" id="KE747816">
    <property type="protein sequence ID" value="RMZ68494.1"/>
    <property type="molecule type" value="Genomic_DNA"/>
</dbReference>
<accession>A0A3M7M271</accession>
<evidence type="ECO:0000256" key="1">
    <source>
        <dbReference type="SAM" id="MobiDB-lite"/>
    </source>
</evidence>
<reference evidence="2 3" key="1">
    <citation type="journal article" date="2014" name="PLoS ONE">
        <title>De novo Genome Assembly of the Fungal Plant Pathogen Pyrenophora semeniperda.</title>
        <authorList>
            <person name="Soliai M.M."/>
            <person name="Meyer S.E."/>
            <person name="Udall J.A."/>
            <person name="Elzinga D.E."/>
            <person name="Hermansen R.A."/>
            <person name="Bodily P.M."/>
            <person name="Hart A.A."/>
            <person name="Coleman C.E."/>
        </authorList>
    </citation>
    <scope>NUCLEOTIDE SEQUENCE [LARGE SCALE GENOMIC DNA]</scope>
    <source>
        <strain evidence="2 3">CCB06</strain>
        <tissue evidence="2">Mycelium</tissue>
    </source>
</reference>
<keyword evidence="3" id="KW-1185">Reference proteome</keyword>